<proteinExistence type="predicted"/>
<evidence type="ECO:0000313" key="3">
    <source>
        <dbReference type="EMBL" id="KAL0579152.1"/>
    </source>
</evidence>
<gene>
    <name evidence="3" type="ORF">V5O48_002833</name>
</gene>
<dbReference type="InterPro" id="IPR036533">
    <property type="entry name" value="BAG_dom_sf"/>
</dbReference>
<evidence type="ECO:0000259" key="2">
    <source>
        <dbReference type="PROSITE" id="PS51035"/>
    </source>
</evidence>
<accession>A0ABR3FUU4</accession>
<comment type="caution">
    <text evidence="3">The sequence shown here is derived from an EMBL/GenBank/DDBJ whole genome shotgun (WGS) entry which is preliminary data.</text>
</comment>
<dbReference type="Gene3D" id="1.20.58.120">
    <property type="entry name" value="BAG domain"/>
    <property type="match status" value="1"/>
</dbReference>
<protein>
    <recommendedName>
        <fullName evidence="2">BAG domain-containing protein</fullName>
    </recommendedName>
</protein>
<dbReference type="PANTHER" id="PTHR12329">
    <property type="entry name" value="BCL2-ASSOCIATED ATHANOGENE"/>
    <property type="match status" value="1"/>
</dbReference>
<dbReference type="InterPro" id="IPR039773">
    <property type="entry name" value="BAG_chaperone_regulator"/>
</dbReference>
<evidence type="ECO:0000256" key="1">
    <source>
        <dbReference type="ARBA" id="ARBA00023186"/>
    </source>
</evidence>
<sequence>MPLTLTCGNDRRVLTNPPREDEKLAELRQIVKDWTGYDEFRMIHKGAIMKDDNAPLSAYHIKPNSTIAIIPKVPVAAPPPSSQISKSEQDTVTRIHDEVNSVRSTLVPDLQSFAVRPTEKEHLRLAELLLQSLLRLDAIAPDSSWEAARRDRKNAVKEVQGYIDQLDDAWRTRAR</sequence>
<dbReference type="SMART" id="SM00264">
    <property type="entry name" value="BAG"/>
    <property type="match status" value="1"/>
</dbReference>
<dbReference type="InterPro" id="IPR003103">
    <property type="entry name" value="BAG_domain"/>
</dbReference>
<dbReference type="PROSITE" id="PS51035">
    <property type="entry name" value="BAG"/>
    <property type="match status" value="1"/>
</dbReference>
<dbReference type="SUPFAM" id="SSF63491">
    <property type="entry name" value="BAG domain"/>
    <property type="match status" value="1"/>
</dbReference>
<name>A0ABR3FUU4_9AGAR</name>
<organism evidence="3 4">
    <name type="scientific">Marasmius crinis-equi</name>
    <dbReference type="NCBI Taxonomy" id="585013"/>
    <lineage>
        <taxon>Eukaryota</taxon>
        <taxon>Fungi</taxon>
        <taxon>Dikarya</taxon>
        <taxon>Basidiomycota</taxon>
        <taxon>Agaricomycotina</taxon>
        <taxon>Agaricomycetes</taxon>
        <taxon>Agaricomycetidae</taxon>
        <taxon>Agaricales</taxon>
        <taxon>Marasmiineae</taxon>
        <taxon>Marasmiaceae</taxon>
        <taxon>Marasmius</taxon>
    </lineage>
</organism>
<evidence type="ECO:0000313" key="4">
    <source>
        <dbReference type="Proteomes" id="UP001465976"/>
    </source>
</evidence>
<dbReference type="Gene3D" id="3.10.20.90">
    <property type="entry name" value="Phosphatidylinositol 3-kinase Catalytic Subunit, Chain A, domain 1"/>
    <property type="match status" value="1"/>
</dbReference>
<reference evidence="3 4" key="1">
    <citation type="submission" date="2024-02" db="EMBL/GenBank/DDBJ databases">
        <title>A draft genome for the cacao thread blight pathogen Marasmius crinis-equi.</title>
        <authorList>
            <person name="Cohen S.P."/>
            <person name="Baruah I.K."/>
            <person name="Amoako-Attah I."/>
            <person name="Bukari Y."/>
            <person name="Meinhardt L.W."/>
            <person name="Bailey B.A."/>
        </authorList>
    </citation>
    <scope>NUCLEOTIDE SEQUENCE [LARGE SCALE GENOMIC DNA]</scope>
    <source>
        <strain evidence="3 4">GH-76</strain>
    </source>
</reference>
<dbReference type="CDD" id="cd17039">
    <property type="entry name" value="Ubl_ubiquitin_like"/>
    <property type="match status" value="1"/>
</dbReference>
<dbReference type="InterPro" id="IPR029071">
    <property type="entry name" value="Ubiquitin-like_domsf"/>
</dbReference>
<feature type="domain" description="BAG" evidence="2">
    <location>
        <begin position="88"/>
        <end position="170"/>
    </location>
</feature>
<dbReference type="Pfam" id="PF02179">
    <property type="entry name" value="BAG"/>
    <property type="match status" value="1"/>
</dbReference>
<dbReference type="EMBL" id="JBAHYK010000069">
    <property type="protein sequence ID" value="KAL0579152.1"/>
    <property type="molecule type" value="Genomic_DNA"/>
</dbReference>
<keyword evidence="1" id="KW-0143">Chaperone</keyword>
<dbReference type="PANTHER" id="PTHR12329:SF16">
    <property type="entry name" value="BAG FAMILY MOLECULAR CHAPERONE REGULATOR 1"/>
    <property type="match status" value="1"/>
</dbReference>
<dbReference type="SUPFAM" id="SSF54236">
    <property type="entry name" value="Ubiquitin-like"/>
    <property type="match status" value="1"/>
</dbReference>
<keyword evidence="4" id="KW-1185">Reference proteome</keyword>
<dbReference type="Proteomes" id="UP001465976">
    <property type="component" value="Unassembled WGS sequence"/>
</dbReference>